<dbReference type="InterPro" id="IPR009057">
    <property type="entry name" value="Homeodomain-like_sf"/>
</dbReference>
<dbReference type="Pfam" id="PF03221">
    <property type="entry name" value="HTH_Tnp_Tc5"/>
    <property type="match status" value="1"/>
</dbReference>
<keyword evidence="5" id="KW-1185">Reference proteome</keyword>
<evidence type="ECO:0000259" key="2">
    <source>
        <dbReference type="PROSITE" id="PS51253"/>
    </source>
</evidence>
<dbReference type="VEuPathDB" id="FungiDB:H257_07747"/>
<feature type="domain" description="HTH CENPB-type" evidence="2">
    <location>
        <begin position="50"/>
        <end position="108"/>
    </location>
</feature>
<dbReference type="GeneID" id="20809743"/>
<gene>
    <name evidence="4" type="ORF">B5M09_013856</name>
    <name evidence="3" type="ORF">H257_07747</name>
</gene>
<keyword evidence="1" id="KW-0238">DNA-binding</keyword>
<sequence length="108" mass="12251">MAATLTKFYTNLNTTSSETQWKKNYQWLSKNDHIAGMVSTTGTTKQRSWRCLGAGTTLSHDTEEMLLRWVHDMRKNGVPVTHAMLQLMTLEAAVDEGFSEGEFKAGWH</sequence>
<dbReference type="RefSeq" id="XP_009831680.1">
    <property type="nucleotide sequence ID" value="XM_009833378.1"/>
</dbReference>
<name>W4GI34_APHAT</name>
<accession>W4GI34</accession>
<protein>
    <recommendedName>
        <fullName evidence="2">HTH CENPB-type domain-containing protein</fullName>
    </recommendedName>
</protein>
<dbReference type="EMBL" id="KI913129">
    <property type="protein sequence ID" value="ETV78961.1"/>
    <property type="molecule type" value="Genomic_DNA"/>
</dbReference>
<evidence type="ECO:0000313" key="4">
    <source>
        <dbReference type="EMBL" id="RQM21498.1"/>
    </source>
</evidence>
<proteinExistence type="predicted"/>
<reference evidence="3" key="1">
    <citation type="submission" date="2013-12" db="EMBL/GenBank/DDBJ databases">
        <title>The Genome Sequence of Aphanomyces astaci APO3.</title>
        <authorList>
            <consortium name="The Broad Institute Genomics Platform"/>
            <person name="Russ C."/>
            <person name="Tyler B."/>
            <person name="van West P."/>
            <person name="Dieguez-Uribeondo J."/>
            <person name="Young S.K."/>
            <person name="Zeng Q."/>
            <person name="Gargeya S."/>
            <person name="Fitzgerald M."/>
            <person name="Abouelleil A."/>
            <person name="Alvarado L."/>
            <person name="Chapman S.B."/>
            <person name="Gainer-Dewar J."/>
            <person name="Goldberg J."/>
            <person name="Griggs A."/>
            <person name="Gujja S."/>
            <person name="Hansen M."/>
            <person name="Howarth C."/>
            <person name="Imamovic A."/>
            <person name="Ireland A."/>
            <person name="Larimer J."/>
            <person name="McCowan C."/>
            <person name="Murphy C."/>
            <person name="Pearson M."/>
            <person name="Poon T.W."/>
            <person name="Priest M."/>
            <person name="Roberts A."/>
            <person name="Saif S."/>
            <person name="Shea T."/>
            <person name="Sykes S."/>
            <person name="Wortman J."/>
            <person name="Nusbaum C."/>
            <person name="Birren B."/>
        </authorList>
    </citation>
    <scope>NUCLEOTIDE SEQUENCE [LARGE SCALE GENOMIC DNA]</scope>
    <source>
        <strain evidence="3">APO3</strain>
    </source>
</reference>
<dbReference type="Proteomes" id="UP000284702">
    <property type="component" value="Unassembled WGS sequence"/>
</dbReference>
<evidence type="ECO:0000313" key="3">
    <source>
        <dbReference type="EMBL" id="ETV78961.1"/>
    </source>
</evidence>
<organism evidence="3">
    <name type="scientific">Aphanomyces astaci</name>
    <name type="common">Crayfish plague agent</name>
    <dbReference type="NCBI Taxonomy" id="112090"/>
    <lineage>
        <taxon>Eukaryota</taxon>
        <taxon>Sar</taxon>
        <taxon>Stramenopiles</taxon>
        <taxon>Oomycota</taxon>
        <taxon>Saprolegniomycetes</taxon>
        <taxon>Saprolegniales</taxon>
        <taxon>Verrucalvaceae</taxon>
        <taxon>Aphanomyces</taxon>
    </lineage>
</organism>
<dbReference type="AlphaFoldDB" id="W4GI34"/>
<dbReference type="OrthoDB" id="89669at2759"/>
<dbReference type="SUPFAM" id="SSF46689">
    <property type="entry name" value="Homeodomain-like"/>
    <property type="match status" value="1"/>
</dbReference>
<dbReference type="PROSITE" id="PS51253">
    <property type="entry name" value="HTH_CENPB"/>
    <property type="match status" value="1"/>
</dbReference>
<reference evidence="4 5" key="2">
    <citation type="submission" date="2018-07" db="EMBL/GenBank/DDBJ databases">
        <title>Annotation of Aphanomyces astaci genome assembly.</title>
        <authorList>
            <person name="Studholme D.J."/>
        </authorList>
    </citation>
    <scope>NUCLEOTIDE SEQUENCE [LARGE SCALE GENOMIC DNA]</scope>
    <source>
        <strain evidence="4">Pc</strain>
    </source>
</reference>
<evidence type="ECO:0000256" key="1">
    <source>
        <dbReference type="ARBA" id="ARBA00023125"/>
    </source>
</evidence>
<dbReference type="EMBL" id="MZMZ02003504">
    <property type="protein sequence ID" value="RQM21498.1"/>
    <property type="molecule type" value="Genomic_DNA"/>
</dbReference>
<evidence type="ECO:0000313" key="5">
    <source>
        <dbReference type="Proteomes" id="UP000284702"/>
    </source>
</evidence>
<dbReference type="InterPro" id="IPR006600">
    <property type="entry name" value="HTH_CenpB_DNA-bd_dom"/>
</dbReference>
<dbReference type="GO" id="GO:0003677">
    <property type="term" value="F:DNA binding"/>
    <property type="evidence" value="ECO:0007669"/>
    <property type="project" value="UniProtKB-KW"/>
</dbReference>
<dbReference type="Gene3D" id="1.10.10.60">
    <property type="entry name" value="Homeodomain-like"/>
    <property type="match status" value="1"/>
</dbReference>